<evidence type="ECO:0000259" key="3">
    <source>
        <dbReference type="Pfam" id="PF25917"/>
    </source>
</evidence>
<reference evidence="6 8" key="2">
    <citation type="submission" date="2018-08" db="EMBL/GenBank/DDBJ databases">
        <title>Genomic Encyclopedia of Archaeal and Bacterial Type Strains, Phase II (KMG-II): from individual species to whole genera.</title>
        <authorList>
            <person name="Goeker M."/>
        </authorList>
    </citation>
    <scope>NUCLEOTIDE SEQUENCE [LARGE SCALE GENOMIC DNA]</scope>
    <source>
        <strain evidence="6 8">DSM 2261</strain>
    </source>
</reference>
<dbReference type="Gene3D" id="2.40.30.170">
    <property type="match status" value="1"/>
</dbReference>
<evidence type="ECO:0000313" key="8">
    <source>
        <dbReference type="Proteomes" id="UP000256345"/>
    </source>
</evidence>
<dbReference type="Proteomes" id="UP000256345">
    <property type="component" value="Unassembled WGS sequence"/>
</dbReference>
<dbReference type="GO" id="GO:0015562">
    <property type="term" value="F:efflux transmembrane transporter activity"/>
    <property type="evidence" value="ECO:0007669"/>
    <property type="project" value="TreeGrafter"/>
</dbReference>
<feature type="domain" description="Multidrug resistance protein MdtA-like barrel-sandwich hybrid" evidence="3">
    <location>
        <begin position="76"/>
        <end position="207"/>
    </location>
</feature>
<dbReference type="AlphaFoldDB" id="A0AAC8TBS4"/>
<dbReference type="RefSeq" id="WP_047854944.1">
    <property type="nucleotide sequence ID" value="NZ_CP011509.1"/>
</dbReference>
<evidence type="ECO:0000259" key="4">
    <source>
        <dbReference type="Pfam" id="PF25954"/>
    </source>
</evidence>
<dbReference type="NCBIfam" id="TIGR01730">
    <property type="entry name" value="RND_mfp"/>
    <property type="match status" value="1"/>
</dbReference>
<dbReference type="EMBL" id="CP011509">
    <property type="protein sequence ID" value="AKJ00013.1"/>
    <property type="molecule type" value="Genomic_DNA"/>
</dbReference>
<dbReference type="PANTHER" id="PTHR30469">
    <property type="entry name" value="MULTIDRUG RESISTANCE PROTEIN MDTA"/>
    <property type="match status" value="1"/>
</dbReference>
<evidence type="ECO:0000256" key="2">
    <source>
        <dbReference type="SAM" id="SignalP"/>
    </source>
</evidence>
<evidence type="ECO:0000313" key="5">
    <source>
        <dbReference type="EMBL" id="AKJ00013.1"/>
    </source>
</evidence>
<keyword evidence="2" id="KW-0732">Signal</keyword>
<feature type="signal peptide" evidence="2">
    <location>
        <begin position="1"/>
        <end position="20"/>
    </location>
</feature>
<dbReference type="GO" id="GO:1990281">
    <property type="term" value="C:efflux pump complex"/>
    <property type="evidence" value="ECO:0007669"/>
    <property type="project" value="TreeGrafter"/>
</dbReference>
<evidence type="ECO:0000313" key="6">
    <source>
        <dbReference type="EMBL" id="REG33281.1"/>
    </source>
</evidence>
<dbReference type="InterPro" id="IPR058625">
    <property type="entry name" value="MdtA-like_BSH"/>
</dbReference>
<sequence>MTVKLSRTPLVAGLAAVGLAATALPLSGCKADAAPAATTKAAVSELPSVTVLSPRSVKTSLREEVTGTLFPAQALQVGFEVGGRLDKVRVKKGQTVQEGQVLAQLNPEISDAQLAQAQASVAAAEVSAAMAADVAGRNAKLQEQGNVSDLQNLTSSTQAKQAEAQLLAARAQLAQAQAGRRKHDLKAPFAGTVVDAPEQVGAIVGPGVPMFSVENLGTLLLKTTVADSTRARLKPGTKVRVEVIGANISTDEAVIRTVIASADPATRRIPVDILVPNKDGRFVANTLARVILPLSEEQEAQAVPTSALSSSGGDHVYVVGSAGEVRRVDVQVIERGMREVVVKAAAPLDKVVEYPTPSLAEGTRVSVK</sequence>
<comment type="similarity">
    <text evidence="1">Belongs to the membrane fusion protein (MFP) (TC 8.A.1) family.</text>
</comment>
<name>A0AAC8TBS4_9BACT</name>
<dbReference type="InterPro" id="IPR006143">
    <property type="entry name" value="RND_pump_MFP"/>
</dbReference>
<dbReference type="Gene3D" id="2.40.50.100">
    <property type="match status" value="1"/>
</dbReference>
<dbReference type="Gene3D" id="1.10.287.470">
    <property type="entry name" value="Helix hairpin bin"/>
    <property type="match status" value="1"/>
</dbReference>
<dbReference type="Pfam" id="PF25954">
    <property type="entry name" value="Beta-barrel_RND_2"/>
    <property type="match status" value="1"/>
</dbReference>
<feature type="domain" description="CusB-like beta-barrel" evidence="4">
    <location>
        <begin position="222"/>
        <end position="292"/>
    </location>
</feature>
<dbReference type="KEGG" id="age:AA314_01639"/>
<evidence type="ECO:0000313" key="7">
    <source>
        <dbReference type="Proteomes" id="UP000035579"/>
    </source>
</evidence>
<proteinExistence type="inferred from homology"/>
<feature type="chain" id="PRO_5042047007" evidence="2">
    <location>
        <begin position="21"/>
        <end position="368"/>
    </location>
</feature>
<organism evidence="5 7">
    <name type="scientific">Archangium gephyra</name>
    <dbReference type="NCBI Taxonomy" id="48"/>
    <lineage>
        <taxon>Bacteria</taxon>
        <taxon>Pseudomonadati</taxon>
        <taxon>Myxococcota</taxon>
        <taxon>Myxococcia</taxon>
        <taxon>Myxococcales</taxon>
        <taxon>Cystobacterineae</taxon>
        <taxon>Archangiaceae</taxon>
        <taxon>Archangium</taxon>
    </lineage>
</organism>
<reference evidence="5 7" key="1">
    <citation type="submission" date="2015-05" db="EMBL/GenBank/DDBJ databases">
        <title>Genome assembly of Archangium gephyra DSM 2261.</title>
        <authorList>
            <person name="Sharma G."/>
            <person name="Subramanian S."/>
        </authorList>
    </citation>
    <scope>NUCLEOTIDE SEQUENCE [LARGE SCALE GENOMIC DNA]</scope>
    <source>
        <strain evidence="5 7">DSM 2261</strain>
    </source>
</reference>
<dbReference type="PANTHER" id="PTHR30469:SF15">
    <property type="entry name" value="HLYD FAMILY OF SECRETION PROTEINS"/>
    <property type="match status" value="1"/>
</dbReference>
<gene>
    <name evidence="5" type="ORF">AA314_01639</name>
    <name evidence="6" type="ORF">ATI61_104572</name>
</gene>
<evidence type="ECO:0000256" key="1">
    <source>
        <dbReference type="ARBA" id="ARBA00009477"/>
    </source>
</evidence>
<dbReference type="EMBL" id="QUMU01000004">
    <property type="protein sequence ID" value="REG33281.1"/>
    <property type="molecule type" value="Genomic_DNA"/>
</dbReference>
<accession>A0AAC8TBS4</accession>
<keyword evidence="8" id="KW-1185">Reference proteome</keyword>
<dbReference type="Gene3D" id="2.40.420.20">
    <property type="match status" value="1"/>
</dbReference>
<dbReference type="SUPFAM" id="SSF111369">
    <property type="entry name" value="HlyD-like secretion proteins"/>
    <property type="match status" value="1"/>
</dbReference>
<dbReference type="InterPro" id="IPR058792">
    <property type="entry name" value="Beta-barrel_RND_2"/>
</dbReference>
<dbReference type="Pfam" id="PF25917">
    <property type="entry name" value="BSH_RND"/>
    <property type="match status" value="1"/>
</dbReference>
<dbReference type="Proteomes" id="UP000035579">
    <property type="component" value="Chromosome"/>
</dbReference>
<protein>
    <submittedName>
        <fullName evidence="5">Co/Zn/Cd efflux system membrane fusion protein</fullName>
    </submittedName>
    <submittedName>
        <fullName evidence="6">RND family efflux transporter MFP subunit</fullName>
    </submittedName>
</protein>